<evidence type="ECO:0000313" key="3">
    <source>
        <dbReference type="Proteomes" id="UP000623129"/>
    </source>
</evidence>
<dbReference type="AlphaFoldDB" id="A0A833QP32"/>
<protein>
    <submittedName>
        <fullName evidence="2">Uncharacterized protein</fullName>
    </submittedName>
</protein>
<proteinExistence type="predicted"/>
<name>A0A833QP32_9POAL</name>
<comment type="caution">
    <text evidence="2">The sequence shown here is derived from an EMBL/GenBank/DDBJ whole genome shotgun (WGS) entry which is preliminary data.</text>
</comment>
<gene>
    <name evidence="2" type="ORF">FCM35_KLT08264</name>
</gene>
<dbReference type="Proteomes" id="UP000623129">
    <property type="component" value="Unassembled WGS sequence"/>
</dbReference>
<feature type="region of interest" description="Disordered" evidence="1">
    <location>
        <begin position="1"/>
        <end position="21"/>
    </location>
</feature>
<accession>A0A833QP32</accession>
<organism evidence="2 3">
    <name type="scientific">Carex littledalei</name>
    <dbReference type="NCBI Taxonomy" id="544730"/>
    <lineage>
        <taxon>Eukaryota</taxon>
        <taxon>Viridiplantae</taxon>
        <taxon>Streptophyta</taxon>
        <taxon>Embryophyta</taxon>
        <taxon>Tracheophyta</taxon>
        <taxon>Spermatophyta</taxon>
        <taxon>Magnoliopsida</taxon>
        <taxon>Liliopsida</taxon>
        <taxon>Poales</taxon>
        <taxon>Cyperaceae</taxon>
        <taxon>Cyperoideae</taxon>
        <taxon>Cariceae</taxon>
        <taxon>Carex</taxon>
        <taxon>Carex subgen. Euthyceras</taxon>
    </lineage>
</organism>
<feature type="compositionally biased region" description="Basic and acidic residues" evidence="1">
    <location>
        <begin position="1"/>
        <end position="10"/>
    </location>
</feature>
<dbReference type="EMBL" id="SWLB01000018">
    <property type="protein sequence ID" value="KAF3326634.1"/>
    <property type="molecule type" value="Genomic_DNA"/>
</dbReference>
<evidence type="ECO:0000256" key="1">
    <source>
        <dbReference type="SAM" id="MobiDB-lite"/>
    </source>
</evidence>
<evidence type="ECO:0000313" key="2">
    <source>
        <dbReference type="EMBL" id="KAF3326634.1"/>
    </source>
</evidence>
<reference evidence="2" key="1">
    <citation type="submission" date="2020-01" db="EMBL/GenBank/DDBJ databases">
        <title>Genome sequence of Kobresia littledalei, the first chromosome-level genome in the family Cyperaceae.</title>
        <authorList>
            <person name="Qu G."/>
        </authorList>
    </citation>
    <scope>NUCLEOTIDE SEQUENCE</scope>
    <source>
        <strain evidence="2">C.B.Clarke</strain>
        <tissue evidence="2">Leaf</tissue>
    </source>
</reference>
<keyword evidence="3" id="KW-1185">Reference proteome</keyword>
<sequence>MLGWEVDHLSPSKSSGDMVDLPKQEEHFDPELMEKAWQALYVDCLLALGSCVQGELTHFATSTRPDARLLEGY</sequence>